<name>M5FVR2_DACPD</name>
<dbReference type="AlphaFoldDB" id="M5FVR2"/>
<feature type="domain" description="HMG box" evidence="6">
    <location>
        <begin position="52"/>
        <end position="118"/>
    </location>
</feature>
<dbReference type="STRING" id="1858805.M5FVR2"/>
<feature type="region of interest" description="Disordered" evidence="5">
    <location>
        <begin position="92"/>
        <end position="128"/>
    </location>
</feature>
<keyword evidence="8" id="KW-1185">Reference proteome</keyword>
<proteinExistence type="predicted"/>
<evidence type="ECO:0000259" key="6">
    <source>
        <dbReference type="PROSITE" id="PS50118"/>
    </source>
</evidence>
<organism evidence="7 8">
    <name type="scientific">Dacryopinax primogenitus (strain DJM 731)</name>
    <name type="common">Brown rot fungus</name>
    <dbReference type="NCBI Taxonomy" id="1858805"/>
    <lineage>
        <taxon>Eukaryota</taxon>
        <taxon>Fungi</taxon>
        <taxon>Dikarya</taxon>
        <taxon>Basidiomycota</taxon>
        <taxon>Agaricomycotina</taxon>
        <taxon>Dacrymycetes</taxon>
        <taxon>Dacrymycetales</taxon>
        <taxon>Dacrymycetaceae</taxon>
        <taxon>Dacryopinax</taxon>
    </lineage>
</organism>
<evidence type="ECO:0000256" key="3">
    <source>
        <dbReference type="ARBA" id="ARBA00023242"/>
    </source>
</evidence>
<keyword evidence="2 4" id="KW-0238">DNA-binding</keyword>
<dbReference type="PANTHER" id="PTHR48112:SF32">
    <property type="entry name" value="HIGH MOBILITY GROUP PROTEIN B3"/>
    <property type="match status" value="1"/>
</dbReference>
<accession>M5FVR2</accession>
<dbReference type="PROSITE" id="PS50118">
    <property type="entry name" value="HMG_BOX_2"/>
    <property type="match status" value="1"/>
</dbReference>
<dbReference type="PANTHER" id="PTHR48112">
    <property type="entry name" value="HIGH MOBILITY GROUP PROTEIN DSP1"/>
    <property type="match status" value="1"/>
</dbReference>
<dbReference type="GO" id="GO:0003677">
    <property type="term" value="F:DNA binding"/>
    <property type="evidence" value="ECO:0007669"/>
    <property type="project" value="UniProtKB-UniRule"/>
</dbReference>
<reference evidence="7 8" key="1">
    <citation type="journal article" date="2012" name="Science">
        <title>The Paleozoic origin of enzymatic lignin decomposition reconstructed from 31 fungal genomes.</title>
        <authorList>
            <person name="Floudas D."/>
            <person name="Binder M."/>
            <person name="Riley R."/>
            <person name="Barry K."/>
            <person name="Blanchette R.A."/>
            <person name="Henrissat B."/>
            <person name="Martinez A.T."/>
            <person name="Otillar R."/>
            <person name="Spatafora J.W."/>
            <person name="Yadav J.S."/>
            <person name="Aerts A."/>
            <person name="Benoit I."/>
            <person name="Boyd A."/>
            <person name="Carlson A."/>
            <person name="Copeland A."/>
            <person name="Coutinho P.M."/>
            <person name="de Vries R.P."/>
            <person name="Ferreira P."/>
            <person name="Findley K."/>
            <person name="Foster B."/>
            <person name="Gaskell J."/>
            <person name="Glotzer D."/>
            <person name="Gorecki P."/>
            <person name="Heitman J."/>
            <person name="Hesse C."/>
            <person name="Hori C."/>
            <person name="Igarashi K."/>
            <person name="Jurgens J.A."/>
            <person name="Kallen N."/>
            <person name="Kersten P."/>
            <person name="Kohler A."/>
            <person name="Kuees U."/>
            <person name="Kumar T.K.A."/>
            <person name="Kuo A."/>
            <person name="LaButti K."/>
            <person name="Larrondo L.F."/>
            <person name="Lindquist E."/>
            <person name="Ling A."/>
            <person name="Lombard V."/>
            <person name="Lucas S."/>
            <person name="Lundell T."/>
            <person name="Martin R."/>
            <person name="McLaughlin D.J."/>
            <person name="Morgenstern I."/>
            <person name="Morin E."/>
            <person name="Murat C."/>
            <person name="Nagy L.G."/>
            <person name="Nolan M."/>
            <person name="Ohm R.A."/>
            <person name="Patyshakuliyeva A."/>
            <person name="Rokas A."/>
            <person name="Ruiz-Duenas F.J."/>
            <person name="Sabat G."/>
            <person name="Salamov A."/>
            <person name="Samejima M."/>
            <person name="Schmutz J."/>
            <person name="Slot J.C."/>
            <person name="St John F."/>
            <person name="Stenlid J."/>
            <person name="Sun H."/>
            <person name="Sun S."/>
            <person name="Syed K."/>
            <person name="Tsang A."/>
            <person name="Wiebenga A."/>
            <person name="Young D."/>
            <person name="Pisabarro A."/>
            <person name="Eastwood D.C."/>
            <person name="Martin F."/>
            <person name="Cullen D."/>
            <person name="Grigoriev I.V."/>
            <person name="Hibbett D.S."/>
        </authorList>
    </citation>
    <scope>NUCLEOTIDE SEQUENCE [LARGE SCALE GENOMIC DNA]</scope>
    <source>
        <strain evidence="7 8">DJM-731 SS1</strain>
    </source>
</reference>
<dbReference type="OMA" id="YTKRQTE"/>
<dbReference type="HOGENOM" id="CLU_082854_10_1_1"/>
<dbReference type="EMBL" id="JH795863">
    <property type="protein sequence ID" value="EJU01921.1"/>
    <property type="molecule type" value="Genomic_DNA"/>
</dbReference>
<feature type="compositionally biased region" description="Low complexity" evidence="5">
    <location>
        <begin position="1"/>
        <end position="27"/>
    </location>
</feature>
<dbReference type="RefSeq" id="XP_040628818.1">
    <property type="nucleotide sequence ID" value="XM_040775830.1"/>
</dbReference>
<dbReference type="GO" id="GO:0005634">
    <property type="term" value="C:nucleus"/>
    <property type="evidence" value="ECO:0007669"/>
    <property type="project" value="UniProtKB-SubCell"/>
</dbReference>
<gene>
    <name evidence="7" type="ORF">DACRYDRAFT_66921</name>
</gene>
<dbReference type="InterPro" id="IPR009071">
    <property type="entry name" value="HMG_box_dom"/>
</dbReference>
<dbReference type="SMART" id="SM00398">
    <property type="entry name" value="HMG"/>
    <property type="match status" value="1"/>
</dbReference>
<feature type="DNA-binding region" description="HMG box" evidence="4">
    <location>
        <begin position="52"/>
        <end position="118"/>
    </location>
</feature>
<evidence type="ECO:0000256" key="4">
    <source>
        <dbReference type="PROSITE-ProRule" id="PRU00267"/>
    </source>
</evidence>
<dbReference type="InterPro" id="IPR050342">
    <property type="entry name" value="HMGB"/>
</dbReference>
<keyword evidence="3 4" id="KW-0539">Nucleus</keyword>
<dbReference type="GeneID" id="63690892"/>
<dbReference type="InterPro" id="IPR036910">
    <property type="entry name" value="HMG_box_dom_sf"/>
</dbReference>
<evidence type="ECO:0000256" key="2">
    <source>
        <dbReference type="ARBA" id="ARBA00023125"/>
    </source>
</evidence>
<dbReference type="SUPFAM" id="SSF47095">
    <property type="entry name" value="HMG-box"/>
    <property type="match status" value="1"/>
</dbReference>
<protein>
    <submittedName>
        <fullName evidence="7">HMG-box</fullName>
    </submittedName>
</protein>
<comment type="subcellular location">
    <subcellularLocation>
        <location evidence="1">Nucleus</location>
    </subcellularLocation>
</comment>
<feature type="region of interest" description="Disordered" evidence="5">
    <location>
        <begin position="1"/>
        <end position="61"/>
    </location>
</feature>
<dbReference type="PRINTS" id="PR00886">
    <property type="entry name" value="HIGHMOBLTY12"/>
</dbReference>
<dbReference type="OrthoDB" id="1919336at2759"/>
<sequence length="128" mass="14592">MPKAATQSLTKTTKSKLPSTTKSSAKSTSKDTKTTGKTKVPRGKKEKDPNAPKGAKSPYIIFCQDNREEAKKEAENTREIMRILADMWKNLSEQDKEPYKAKSQKDKTRFEREMKAYKGKENRSEDTD</sequence>
<evidence type="ECO:0000256" key="5">
    <source>
        <dbReference type="SAM" id="MobiDB-lite"/>
    </source>
</evidence>
<evidence type="ECO:0000313" key="7">
    <source>
        <dbReference type="EMBL" id="EJU01921.1"/>
    </source>
</evidence>
<evidence type="ECO:0000313" key="8">
    <source>
        <dbReference type="Proteomes" id="UP000030653"/>
    </source>
</evidence>
<dbReference type="Pfam" id="PF00505">
    <property type="entry name" value="HMG_box"/>
    <property type="match status" value="1"/>
</dbReference>
<evidence type="ECO:0000256" key="1">
    <source>
        <dbReference type="ARBA" id="ARBA00004123"/>
    </source>
</evidence>
<dbReference type="Gene3D" id="1.10.30.10">
    <property type="entry name" value="High mobility group box domain"/>
    <property type="match status" value="1"/>
</dbReference>
<dbReference type="Proteomes" id="UP000030653">
    <property type="component" value="Unassembled WGS sequence"/>
</dbReference>